<gene>
    <name evidence="2" type="ORF">LA66_18860</name>
</gene>
<evidence type="ECO:0000313" key="2">
    <source>
        <dbReference type="EMBL" id="KHJ53451.1"/>
    </source>
</evidence>
<accession>A0A0B1Q1Z0</accession>
<proteinExistence type="predicted"/>
<evidence type="ECO:0000313" key="3">
    <source>
        <dbReference type="Proteomes" id="UP000030826"/>
    </source>
</evidence>
<dbReference type="AlphaFoldDB" id="A0A0B1Q1Z0"/>
<dbReference type="InterPro" id="IPR045517">
    <property type="entry name" value="Glyoxalase_8"/>
</dbReference>
<dbReference type="OrthoDB" id="7350221at2"/>
<organism evidence="2 3">
    <name type="scientific">Aureimonas altamirensis</name>
    <dbReference type="NCBI Taxonomy" id="370622"/>
    <lineage>
        <taxon>Bacteria</taxon>
        <taxon>Pseudomonadati</taxon>
        <taxon>Pseudomonadota</taxon>
        <taxon>Alphaproteobacteria</taxon>
        <taxon>Hyphomicrobiales</taxon>
        <taxon>Aurantimonadaceae</taxon>
        <taxon>Aureimonas</taxon>
    </lineage>
</organism>
<feature type="domain" description="Glyoxalase-related protein" evidence="1">
    <location>
        <begin position="8"/>
        <end position="144"/>
    </location>
</feature>
<comment type="caution">
    <text evidence="2">The sequence shown here is derived from an EMBL/GenBank/DDBJ whole genome shotgun (WGS) entry which is preliminary data.</text>
</comment>
<dbReference type="EMBL" id="JRFJ01000006">
    <property type="protein sequence ID" value="KHJ53451.1"/>
    <property type="molecule type" value="Genomic_DNA"/>
</dbReference>
<dbReference type="Proteomes" id="UP000030826">
    <property type="component" value="Unassembled WGS sequence"/>
</dbReference>
<dbReference type="Pfam" id="PF20066">
    <property type="entry name" value="Glyoxalase_8"/>
    <property type="match status" value="1"/>
</dbReference>
<dbReference type="STRING" id="370622.LA66_18860"/>
<dbReference type="RefSeq" id="WP_039195577.1">
    <property type="nucleotide sequence ID" value="NZ_JRFJ01000006.1"/>
</dbReference>
<name>A0A0B1Q1Z0_9HYPH</name>
<evidence type="ECO:0000259" key="1">
    <source>
        <dbReference type="Pfam" id="PF20066"/>
    </source>
</evidence>
<protein>
    <recommendedName>
        <fullName evidence="1">Glyoxalase-related protein domain-containing protein</fullName>
    </recommendedName>
</protein>
<reference evidence="2 3" key="1">
    <citation type="submission" date="2014-09" db="EMBL/GenBank/DDBJ databases">
        <title>Isolation and characterization of Aurantimonas altamirensis ON-56566 from clinical sample following a dog bite.</title>
        <authorList>
            <person name="Eshaghi A."/>
            <person name="Li A."/>
            <person name="Shahinas D."/>
            <person name="Bahn P."/>
            <person name="Kus J.V."/>
            <person name="Patel S.N."/>
        </authorList>
    </citation>
    <scope>NUCLEOTIDE SEQUENCE [LARGE SCALE GENOMIC DNA]</scope>
    <source>
        <strain evidence="2 3">ON-56566</strain>
    </source>
</reference>
<sequence length="146" mass="15887">MSITFDTISARTLKSEAKSLRESRTRAGVAMTHGAALEAVARAHGFRDWNTARATLPEHAAAPFQVGMRVGGHYLERPFEGLVIGVRLLGSRPLLSVTIQFDTPVDVTPNLMFKTLRQRVTATVNADGVSPELRGNGQPVMRLAHL</sequence>